<sequence>MENLNETNQTAIIETMLYNGPIGNKFEQLVEGVEFTPISRIIAESFIDNAKRGTLSFLKAQNVNFNLGGIYEIKYSLLKDICEVMEEIQATYLTFTFVQIDPRDQRLQCKPYSENKMMYMIASLQTQSKETIEENNYLIINVKQDLSLGDLKISDEDLNGFRESYLKNGHLLLTDYLKNNNTLYISYHIVDLLDTLSKDVCEQFIINLCEISDVKKVIFENNLGDRLLQDQYKKFFESREKQMTLVFGTDKGYYDMGSLYP</sequence>
<protein>
    <submittedName>
        <fullName evidence="1">Uncharacterized protein</fullName>
    </submittedName>
</protein>
<dbReference type="Proteomes" id="UP000035213">
    <property type="component" value="Chromosome"/>
</dbReference>
<dbReference type="EMBL" id="CP009928">
    <property type="protein sequence ID" value="AKK72946.1"/>
    <property type="molecule type" value="Genomic_DNA"/>
</dbReference>
<gene>
    <name evidence="1" type="ORF">OK18_10225</name>
</gene>
<dbReference type="AlphaFoldDB" id="A0A0G3M192"/>
<organism evidence="1 2">
    <name type="scientific">Chryseobacterium gallinarum</name>
    <dbReference type="NCBI Taxonomy" id="1324352"/>
    <lineage>
        <taxon>Bacteria</taxon>
        <taxon>Pseudomonadati</taxon>
        <taxon>Bacteroidota</taxon>
        <taxon>Flavobacteriia</taxon>
        <taxon>Flavobacteriales</taxon>
        <taxon>Weeksellaceae</taxon>
        <taxon>Chryseobacterium group</taxon>
        <taxon>Chryseobacterium</taxon>
    </lineage>
</organism>
<dbReference type="KEGG" id="cgn:OK18_10225"/>
<name>A0A0G3M192_CHRGL</name>
<dbReference type="OrthoDB" id="1260596at2"/>
<dbReference type="PATRIC" id="fig|1324352.5.peg.2141"/>
<dbReference type="STRING" id="1324352.OK18_10225"/>
<evidence type="ECO:0000313" key="2">
    <source>
        <dbReference type="Proteomes" id="UP000035213"/>
    </source>
</evidence>
<reference evidence="1 2" key="1">
    <citation type="submission" date="2014-11" db="EMBL/GenBank/DDBJ databases">
        <authorList>
            <person name="Park G.-S."/>
            <person name="Hong S.-J."/>
            <person name="Jung B.K."/>
            <person name="Khan A.R."/>
            <person name="Kwak Y."/>
            <person name="Shin J.-H."/>
        </authorList>
    </citation>
    <scope>NUCLEOTIDE SEQUENCE [LARGE SCALE GENOMIC DNA]</scope>
    <source>
        <strain evidence="1 2">DSM 27622</strain>
    </source>
</reference>
<evidence type="ECO:0000313" key="1">
    <source>
        <dbReference type="EMBL" id="AKK72946.1"/>
    </source>
</evidence>
<dbReference type="RefSeq" id="WP_053327928.1">
    <property type="nucleotide sequence ID" value="NZ_CP009928.1"/>
</dbReference>
<accession>A0A0G3M192</accession>
<proteinExistence type="predicted"/>